<keyword evidence="8" id="KW-1185">Reference proteome</keyword>
<dbReference type="EMBL" id="FWXT01000002">
    <property type="protein sequence ID" value="SMC86718.1"/>
    <property type="molecule type" value="Genomic_DNA"/>
</dbReference>
<evidence type="ECO:0000256" key="3">
    <source>
        <dbReference type="ARBA" id="ARBA00023211"/>
    </source>
</evidence>
<evidence type="ECO:0000313" key="8">
    <source>
        <dbReference type="Proteomes" id="UP000192756"/>
    </source>
</evidence>
<dbReference type="PANTHER" id="PTHR38464:SF1">
    <property type="entry name" value="L-ARABINOSE ISOMERASE"/>
    <property type="match status" value="1"/>
</dbReference>
<dbReference type="GO" id="GO:0046872">
    <property type="term" value="F:metal ion binding"/>
    <property type="evidence" value="ECO:0007669"/>
    <property type="project" value="UniProtKB-KW"/>
</dbReference>
<name>A0A1W2CQ12_9SPHI</name>
<keyword evidence="1" id="KW-0479">Metal-binding</keyword>
<dbReference type="InterPro" id="IPR004216">
    <property type="entry name" value="Fuc/Ara_isomerase_C"/>
</dbReference>
<keyword evidence="3" id="KW-0464">Manganese</keyword>
<keyword evidence="2" id="KW-0054">Arabinose catabolism</keyword>
<dbReference type="SUPFAM" id="SSF50443">
    <property type="entry name" value="FucI/AraA C-terminal domain-like"/>
    <property type="match status" value="1"/>
</dbReference>
<dbReference type="InterPro" id="IPR024664">
    <property type="entry name" value="Ara_Isoase_C"/>
</dbReference>
<keyword evidence="4 7" id="KW-0413">Isomerase</keyword>
<proteinExistence type="predicted"/>
<feature type="domain" description="L-arabinose isomerase C-terminal" evidence="6">
    <location>
        <begin position="331"/>
        <end position="469"/>
    </location>
</feature>
<gene>
    <name evidence="7" type="ORF">SAMN04488524_3040</name>
</gene>
<evidence type="ECO:0000256" key="2">
    <source>
        <dbReference type="ARBA" id="ARBA00022935"/>
    </source>
</evidence>
<organism evidence="7 8">
    <name type="scientific">Pedobacter africanus</name>
    <dbReference type="NCBI Taxonomy" id="151894"/>
    <lineage>
        <taxon>Bacteria</taxon>
        <taxon>Pseudomonadati</taxon>
        <taxon>Bacteroidota</taxon>
        <taxon>Sphingobacteriia</taxon>
        <taxon>Sphingobacteriales</taxon>
        <taxon>Sphingobacteriaceae</taxon>
        <taxon>Pedobacter</taxon>
    </lineage>
</organism>
<dbReference type="InterPro" id="IPR009015">
    <property type="entry name" value="Fucose_isomerase_N/cen_sf"/>
</dbReference>
<dbReference type="InterPro" id="IPR003762">
    <property type="entry name" value="Lara_isomerase"/>
</dbReference>
<accession>A0A1W2CQ12</accession>
<evidence type="ECO:0000259" key="6">
    <source>
        <dbReference type="Pfam" id="PF11762"/>
    </source>
</evidence>
<sequence length="475" mass="51849">MASALKIGLFGIGLDTYWPQFEGLKDRLEGQLDIVEKRLSAIHPDIVNAGLVDSADKAFEAGKLFKKADVDVIFLYVSTYALSATVLPVVQRAKVPVVILNLSPDNAIDYEAFNAMNDRTRMTGEWLAYCSACPVPELANVFNRVGIRFHQITGMLHDDPECWNEIKEWVEAARVASIMSYNRMGCMGHYYSGMLDIYSDLTLQYACFGGHIELLEVEELAALRKQVNTAEVQARLALFAEVFDVQPDCAEEELQKAAITSLALDKLVELHQLGSMAYYYKGTGNPENEEAISSIILGNSLLTARGIPVAGEYEIKNAQAMKIMDAFGAGGSFTEYYAMDFAADVVLMGHDGPGHIAIAEGKTKVRPLGVYHGKVGKGLSVEMSVKNGPVTLLSVVEQKGGRLMLLVAEAEAVAGPILQIGNTNSRYRFAIGARNFVNKWNSYGPAHHCAIGVGHISSKIEKLGQLLNMDVVKVC</sequence>
<reference evidence="8" key="1">
    <citation type="submission" date="2017-04" db="EMBL/GenBank/DDBJ databases">
        <authorList>
            <person name="Varghese N."/>
            <person name="Submissions S."/>
        </authorList>
    </citation>
    <scope>NUCLEOTIDE SEQUENCE [LARGE SCALE GENOMIC DNA]</scope>
    <source>
        <strain evidence="8">DSM 12126</strain>
    </source>
</reference>
<dbReference type="Proteomes" id="UP000192756">
    <property type="component" value="Unassembled WGS sequence"/>
</dbReference>
<dbReference type="STRING" id="151894.SAMN04488524_3040"/>
<keyword evidence="5" id="KW-0119">Carbohydrate metabolism</keyword>
<dbReference type="SUPFAM" id="SSF53743">
    <property type="entry name" value="FucI/AraA N-terminal and middle domains"/>
    <property type="match status" value="1"/>
</dbReference>
<dbReference type="PANTHER" id="PTHR38464">
    <property type="entry name" value="L-ARABINOSE ISOMERASE"/>
    <property type="match status" value="1"/>
</dbReference>
<dbReference type="GO" id="GO:0005829">
    <property type="term" value="C:cytosol"/>
    <property type="evidence" value="ECO:0007669"/>
    <property type="project" value="TreeGrafter"/>
</dbReference>
<evidence type="ECO:0000256" key="1">
    <source>
        <dbReference type="ARBA" id="ARBA00022723"/>
    </source>
</evidence>
<dbReference type="AlphaFoldDB" id="A0A1W2CQ12"/>
<evidence type="ECO:0000313" key="7">
    <source>
        <dbReference type="EMBL" id="SMC86718.1"/>
    </source>
</evidence>
<dbReference type="GO" id="GO:0019569">
    <property type="term" value="P:L-arabinose catabolic process to D-xylulose 5-phosphate"/>
    <property type="evidence" value="ECO:0007669"/>
    <property type="project" value="TreeGrafter"/>
</dbReference>
<evidence type="ECO:0000256" key="5">
    <source>
        <dbReference type="ARBA" id="ARBA00023277"/>
    </source>
</evidence>
<dbReference type="GO" id="GO:0008733">
    <property type="term" value="F:L-arabinose isomerase activity"/>
    <property type="evidence" value="ECO:0007669"/>
    <property type="project" value="InterPro"/>
</dbReference>
<dbReference type="Pfam" id="PF11762">
    <property type="entry name" value="Arabinose_Iso_C"/>
    <property type="match status" value="1"/>
</dbReference>
<protein>
    <submittedName>
        <fullName evidence="7">L-arabinose isomerase</fullName>
    </submittedName>
</protein>
<dbReference type="CDD" id="cd00578">
    <property type="entry name" value="L-fuc_L-ara-isomerases"/>
    <property type="match status" value="1"/>
</dbReference>
<evidence type="ECO:0000256" key="4">
    <source>
        <dbReference type="ARBA" id="ARBA00023235"/>
    </source>
</evidence>